<name>R8BIW2_PHAM7</name>
<dbReference type="HOGENOM" id="CLU_084560_0_0_1"/>
<dbReference type="EMBL" id="KB933176">
    <property type="protein sequence ID" value="EON99251.1"/>
    <property type="molecule type" value="Genomic_DNA"/>
</dbReference>
<dbReference type="eggNOG" id="ENOG502T8ZW">
    <property type="taxonomic scope" value="Eukaryota"/>
</dbReference>
<accession>R8BIW2</accession>
<sequence>MPALNVVNLYDIMPERFKEGVSADDTSALLEKVGRYSYQTMKKIIPAIDFDYDWGLWLDSEATVVQPFSLREMFDEYVQRPTVWRSRMAKNDIMRGFMGNATRVLGRSADSWGPMFWNLDSVQWIVEKAVVTDMIAYVENAHGTDFWTAWIANDGPFEVNMYNLHIQARKLETVDSIFSKYLVLETERELVRFGMAPAFPHVEAHGDTGFLERAYRLLKSNELQPNFSAFMRHYKQRLFRFEGLEFAPPEVIDRFLLDSPVNLLVCGSPPLHEWWQKRIDDGKMVVT</sequence>
<dbReference type="AlphaFoldDB" id="R8BIW2"/>
<dbReference type="OrthoDB" id="3633556at2759"/>
<dbReference type="KEGG" id="tmn:UCRPA7_5219"/>
<reference evidence="2" key="1">
    <citation type="journal article" date="2013" name="Genome Announc.">
        <title>Draft genome sequence of the ascomycete Phaeoacremonium aleophilum strain UCR-PA7, a causal agent of the esca disease complex in grapevines.</title>
        <authorList>
            <person name="Blanco-Ulate B."/>
            <person name="Rolshausen P."/>
            <person name="Cantu D."/>
        </authorList>
    </citation>
    <scope>NUCLEOTIDE SEQUENCE [LARGE SCALE GENOMIC DNA]</scope>
    <source>
        <strain evidence="2">UCR-PA7</strain>
    </source>
</reference>
<protein>
    <submittedName>
        <fullName evidence="1">Uncharacterized protein</fullName>
    </submittedName>
</protein>
<gene>
    <name evidence="1" type="ORF">UCRPA7_5219</name>
</gene>
<dbReference type="Proteomes" id="UP000014074">
    <property type="component" value="Unassembled WGS sequence"/>
</dbReference>
<evidence type="ECO:0000313" key="2">
    <source>
        <dbReference type="Proteomes" id="UP000014074"/>
    </source>
</evidence>
<dbReference type="GeneID" id="19325750"/>
<dbReference type="RefSeq" id="XP_007915957.1">
    <property type="nucleotide sequence ID" value="XM_007917766.1"/>
</dbReference>
<keyword evidence="2" id="KW-1185">Reference proteome</keyword>
<proteinExistence type="predicted"/>
<evidence type="ECO:0000313" key="1">
    <source>
        <dbReference type="EMBL" id="EON99251.1"/>
    </source>
</evidence>
<organism evidence="1 2">
    <name type="scientific">Phaeoacremonium minimum (strain UCR-PA7)</name>
    <name type="common">Esca disease fungus</name>
    <name type="synonym">Togninia minima</name>
    <dbReference type="NCBI Taxonomy" id="1286976"/>
    <lineage>
        <taxon>Eukaryota</taxon>
        <taxon>Fungi</taxon>
        <taxon>Dikarya</taxon>
        <taxon>Ascomycota</taxon>
        <taxon>Pezizomycotina</taxon>
        <taxon>Sordariomycetes</taxon>
        <taxon>Sordariomycetidae</taxon>
        <taxon>Togniniales</taxon>
        <taxon>Togniniaceae</taxon>
        <taxon>Phaeoacremonium</taxon>
    </lineage>
</organism>